<dbReference type="AlphaFoldDB" id="A0A381NF19"/>
<evidence type="ECO:0000256" key="1">
    <source>
        <dbReference type="SAM" id="MobiDB-lite"/>
    </source>
</evidence>
<dbReference type="InterPro" id="IPR007607">
    <property type="entry name" value="BacA/B"/>
</dbReference>
<dbReference type="PANTHER" id="PTHR35024:SF4">
    <property type="entry name" value="POLYMER-FORMING CYTOSKELETAL PROTEIN"/>
    <property type="match status" value="1"/>
</dbReference>
<dbReference type="PANTHER" id="PTHR35024">
    <property type="entry name" value="HYPOTHETICAL CYTOSOLIC PROTEIN"/>
    <property type="match status" value="1"/>
</dbReference>
<accession>A0A381NF19</accession>
<dbReference type="Pfam" id="PF04519">
    <property type="entry name" value="Bactofilin"/>
    <property type="match status" value="1"/>
</dbReference>
<dbReference type="EMBL" id="UINC01000258">
    <property type="protein sequence ID" value="SUZ52143.1"/>
    <property type="molecule type" value="Genomic_DNA"/>
</dbReference>
<feature type="region of interest" description="Disordered" evidence="1">
    <location>
        <begin position="94"/>
        <end position="133"/>
    </location>
</feature>
<evidence type="ECO:0008006" key="3">
    <source>
        <dbReference type="Google" id="ProtNLM"/>
    </source>
</evidence>
<name>A0A381NF19_9ZZZZ</name>
<gene>
    <name evidence="2" type="ORF">METZ01_LOCUS4997</name>
</gene>
<organism evidence="2">
    <name type="scientific">marine metagenome</name>
    <dbReference type="NCBI Taxonomy" id="408172"/>
    <lineage>
        <taxon>unclassified sequences</taxon>
        <taxon>metagenomes</taxon>
        <taxon>ecological metagenomes</taxon>
    </lineage>
</organism>
<protein>
    <recommendedName>
        <fullName evidence="3">Polymer-forming cytoskeletal protein</fullName>
    </recommendedName>
</protein>
<sequence length="133" mass="13903">MIGEDAVITGEIVLKGGAIISGKVMGNVKTSGTVRVTRTGTIEGDIEAGEATVGGTVHGNVQAGKVVLRGDSKVHGDIVYKQLVIEEGASFEGRCDIDTNQPLPESEKLQIDGPVTQEEPELPAEESPSQYSN</sequence>
<proteinExistence type="predicted"/>
<evidence type="ECO:0000313" key="2">
    <source>
        <dbReference type="EMBL" id="SUZ52143.1"/>
    </source>
</evidence>
<reference evidence="2" key="1">
    <citation type="submission" date="2018-05" db="EMBL/GenBank/DDBJ databases">
        <authorList>
            <person name="Lanie J.A."/>
            <person name="Ng W.-L."/>
            <person name="Kazmierczak K.M."/>
            <person name="Andrzejewski T.M."/>
            <person name="Davidsen T.M."/>
            <person name="Wayne K.J."/>
            <person name="Tettelin H."/>
            <person name="Glass J.I."/>
            <person name="Rusch D."/>
            <person name="Podicherti R."/>
            <person name="Tsui H.-C.T."/>
            <person name="Winkler M.E."/>
        </authorList>
    </citation>
    <scope>NUCLEOTIDE SEQUENCE</scope>
</reference>